<dbReference type="Proteomes" id="UP000000311">
    <property type="component" value="Unassembled WGS sequence"/>
</dbReference>
<dbReference type="AlphaFoldDB" id="E2AIP1"/>
<proteinExistence type="predicted"/>
<keyword evidence="2" id="KW-1185">Reference proteome</keyword>
<gene>
    <name evidence="1" type="ORF">EAG_04580</name>
</gene>
<dbReference type="InParanoid" id="E2AIP1"/>
<dbReference type="OrthoDB" id="28868at2759"/>
<evidence type="ECO:0000313" key="2">
    <source>
        <dbReference type="Proteomes" id="UP000000311"/>
    </source>
</evidence>
<evidence type="ECO:0000313" key="1">
    <source>
        <dbReference type="EMBL" id="EFN66696.1"/>
    </source>
</evidence>
<dbReference type="EMBL" id="GL439852">
    <property type="protein sequence ID" value="EFN66696.1"/>
    <property type="molecule type" value="Genomic_DNA"/>
</dbReference>
<reference evidence="1 2" key="1">
    <citation type="journal article" date="2010" name="Science">
        <title>Genomic comparison of the ants Camponotus floridanus and Harpegnathos saltator.</title>
        <authorList>
            <person name="Bonasio R."/>
            <person name="Zhang G."/>
            <person name="Ye C."/>
            <person name="Mutti N.S."/>
            <person name="Fang X."/>
            <person name="Qin N."/>
            <person name="Donahue G."/>
            <person name="Yang P."/>
            <person name="Li Q."/>
            <person name="Li C."/>
            <person name="Zhang P."/>
            <person name="Huang Z."/>
            <person name="Berger S.L."/>
            <person name="Reinberg D."/>
            <person name="Wang J."/>
            <person name="Liebig J."/>
        </authorList>
    </citation>
    <scope>NUCLEOTIDE SEQUENCE [LARGE SCALE GENOMIC DNA]</scope>
    <source>
        <strain evidence="2">C129</strain>
    </source>
</reference>
<accession>E2AIP1</accession>
<feature type="non-terminal residue" evidence="1">
    <location>
        <position position="1"/>
    </location>
</feature>
<sequence length="58" mass="7037">PYYIILSENNKICYVRQDDISLCLPREINNIEIGRFFYKFQGTHYVPNKYLEQNYPSD</sequence>
<protein>
    <submittedName>
        <fullName evidence="1">F-box only protein 21</fullName>
    </submittedName>
</protein>
<organism evidence="2">
    <name type="scientific">Camponotus floridanus</name>
    <name type="common">Florida carpenter ant</name>
    <dbReference type="NCBI Taxonomy" id="104421"/>
    <lineage>
        <taxon>Eukaryota</taxon>
        <taxon>Metazoa</taxon>
        <taxon>Ecdysozoa</taxon>
        <taxon>Arthropoda</taxon>
        <taxon>Hexapoda</taxon>
        <taxon>Insecta</taxon>
        <taxon>Pterygota</taxon>
        <taxon>Neoptera</taxon>
        <taxon>Endopterygota</taxon>
        <taxon>Hymenoptera</taxon>
        <taxon>Apocrita</taxon>
        <taxon>Aculeata</taxon>
        <taxon>Formicoidea</taxon>
        <taxon>Formicidae</taxon>
        <taxon>Formicinae</taxon>
        <taxon>Camponotus</taxon>
    </lineage>
</organism>
<feature type="non-terminal residue" evidence="1">
    <location>
        <position position="58"/>
    </location>
</feature>
<name>E2AIP1_CAMFO</name>